<protein>
    <recommendedName>
        <fullName evidence="1">CorA-like transporter domain-containing protein</fullName>
    </recommendedName>
</protein>
<comment type="caution">
    <text evidence="2">The sequence shown here is derived from an EMBL/GenBank/DDBJ whole genome shotgun (WGS) entry which is preliminary data.</text>
</comment>
<dbReference type="AlphaFoldDB" id="A0A9P4IHT9"/>
<dbReference type="Proteomes" id="UP000799772">
    <property type="component" value="Unassembled WGS sequence"/>
</dbReference>
<dbReference type="InterPro" id="IPR058257">
    <property type="entry name" value="CorA-like_dom"/>
</dbReference>
<accession>A0A9P4IHT9</accession>
<organism evidence="2 3">
    <name type="scientific">Rhizodiscina lignyota</name>
    <dbReference type="NCBI Taxonomy" id="1504668"/>
    <lineage>
        <taxon>Eukaryota</taxon>
        <taxon>Fungi</taxon>
        <taxon>Dikarya</taxon>
        <taxon>Ascomycota</taxon>
        <taxon>Pezizomycotina</taxon>
        <taxon>Dothideomycetes</taxon>
        <taxon>Pleosporomycetidae</taxon>
        <taxon>Aulographales</taxon>
        <taxon>Rhizodiscinaceae</taxon>
        <taxon>Rhizodiscina</taxon>
    </lineage>
</organism>
<dbReference type="OrthoDB" id="5396681at2759"/>
<dbReference type="EMBL" id="ML978125">
    <property type="protein sequence ID" value="KAF2099469.1"/>
    <property type="molecule type" value="Genomic_DNA"/>
</dbReference>
<evidence type="ECO:0000259" key="1">
    <source>
        <dbReference type="Pfam" id="PF26616"/>
    </source>
</evidence>
<name>A0A9P4IHT9_9PEZI</name>
<dbReference type="Pfam" id="PF26616">
    <property type="entry name" value="CorA-like"/>
    <property type="match status" value="1"/>
</dbReference>
<reference evidence="2" key="1">
    <citation type="journal article" date="2020" name="Stud. Mycol.">
        <title>101 Dothideomycetes genomes: a test case for predicting lifestyles and emergence of pathogens.</title>
        <authorList>
            <person name="Haridas S."/>
            <person name="Albert R."/>
            <person name="Binder M."/>
            <person name="Bloem J."/>
            <person name="Labutti K."/>
            <person name="Salamov A."/>
            <person name="Andreopoulos B."/>
            <person name="Baker S."/>
            <person name="Barry K."/>
            <person name="Bills G."/>
            <person name="Bluhm B."/>
            <person name="Cannon C."/>
            <person name="Castanera R."/>
            <person name="Culley D."/>
            <person name="Daum C."/>
            <person name="Ezra D."/>
            <person name="Gonzalez J."/>
            <person name="Henrissat B."/>
            <person name="Kuo A."/>
            <person name="Liang C."/>
            <person name="Lipzen A."/>
            <person name="Lutzoni F."/>
            <person name="Magnuson J."/>
            <person name="Mondo S."/>
            <person name="Nolan M."/>
            <person name="Ohm R."/>
            <person name="Pangilinan J."/>
            <person name="Park H.-J."/>
            <person name="Ramirez L."/>
            <person name="Alfaro M."/>
            <person name="Sun H."/>
            <person name="Tritt A."/>
            <person name="Yoshinaga Y."/>
            <person name="Zwiers L.-H."/>
            <person name="Turgeon B."/>
            <person name="Goodwin S."/>
            <person name="Spatafora J."/>
            <person name="Crous P."/>
            <person name="Grigoriev I."/>
        </authorList>
    </citation>
    <scope>NUCLEOTIDE SEQUENCE</scope>
    <source>
        <strain evidence="2">CBS 133067</strain>
    </source>
</reference>
<evidence type="ECO:0000313" key="3">
    <source>
        <dbReference type="Proteomes" id="UP000799772"/>
    </source>
</evidence>
<feature type="domain" description="CorA-like transporter" evidence="1">
    <location>
        <begin position="6"/>
        <end position="267"/>
    </location>
</feature>
<evidence type="ECO:0000313" key="2">
    <source>
        <dbReference type="EMBL" id="KAF2099469.1"/>
    </source>
</evidence>
<keyword evidence="3" id="KW-1185">Reference proteome</keyword>
<gene>
    <name evidence="2" type="ORF">NA57DRAFT_74969</name>
</gene>
<proteinExistence type="predicted"/>
<sequence>MLSKSSLEGWERYPENLSESGFNGHEYNFSSYRQQLSHDSKRLFVPQSEKINIKIIDFASSVSERIIERESTLEDHLRVMNPLPDAMINLLRACYCRAWMLTTSVFQSSWGRLVINESSTRKLLTAFNVFPPFVEILRSFGQRTGFEDDSAGGIYLRNDGKHSVHEACYLAKQVEEHGRKEEDGVDVDPWSIRKMGVYHKSSSSSGDTFIILNPSVTFRRRLTCMREHGGQISPQALHEMILSCSMENWRWYISDLEKRYFKMATKAQLTQMDEKGDPILPAANIGIADTQGIQVLQDKCEQLAHALELDCQVLQELQRQFTHLPTGDGSDGPADLNYLLSLSGEAGVQVKRVDRLLKRLDGTIALTRTILDFRCLASLQHNSHVMTDISTLSRDENVIMLDLTRKAARDTDIMKWITFLTLVYLPASFAAVSCLPRALTAEFLS</sequence>